<dbReference type="RefSeq" id="WP_072706212.1">
    <property type="nucleotide sequence ID" value="NZ_FMJB01000046.1"/>
</dbReference>
<dbReference type="PANTHER" id="PTHR30504">
    <property type="entry name" value="GLUCANS BIOSYNTHESIS PROTEIN"/>
    <property type="match status" value="1"/>
</dbReference>
<dbReference type="SUPFAM" id="SSF81296">
    <property type="entry name" value="E set domains"/>
    <property type="match status" value="1"/>
</dbReference>
<dbReference type="InterPro" id="IPR007444">
    <property type="entry name" value="Glucan_biosyn_MdoG_C"/>
</dbReference>
<accession>A0A1M4MXX9</accession>
<dbReference type="InterPro" id="IPR014756">
    <property type="entry name" value="Ig_E-set"/>
</dbReference>
<evidence type="ECO:0000256" key="4">
    <source>
        <dbReference type="ARBA" id="ARBA00015376"/>
    </source>
</evidence>
<dbReference type="Proteomes" id="UP000184085">
    <property type="component" value="Unassembled WGS sequence"/>
</dbReference>
<protein>
    <recommendedName>
        <fullName evidence="4">Glucans biosynthesis protein G</fullName>
    </recommendedName>
</protein>
<dbReference type="SUPFAM" id="SSF74650">
    <property type="entry name" value="Galactose mutarotase-like"/>
    <property type="match status" value="1"/>
</dbReference>
<feature type="signal peptide" evidence="7">
    <location>
        <begin position="1"/>
        <end position="40"/>
    </location>
</feature>
<dbReference type="EMBL" id="FMJB01000046">
    <property type="protein sequence ID" value="SCM67439.1"/>
    <property type="molecule type" value="Genomic_DNA"/>
</dbReference>
<dbReference type="GO" id="GO:0051274">
    <property type="term" value="P:beta-glucan biosynthetic process"/>
    <property type="evidence" value="ECO:0007669"/>
    <property type="project" value="TreeGrafter"/>
</dbReference>
<proteinExistence type="inferred from homology"/>
<dbReference type="InterPro" id="IPR014718">
    <property type="entry name" value="GH-type_carb-bd"/>
</dbReference>
<feature type="chain" id="PRO_5009906597" description="Glucans biosynthesis protein G" evidence="7">
    <location>
        <begin position="41"/>
        <end position="529"/>
    </location>
</feature>
<dbReference type="Gene3D" id="2.60.40.10">
    <property type="entry name" value="Immunoglobulins"/>
    <property type="match status" value="1"/>
</dbReference>
<evidence type="ECO:0000256" key="6">
    <source>
        <dbReference type="ARBA" id="ARBA00022764"/>
    </source>
</evidence>
<dbReference type="UniPathway" id="UPA00637"/>
<comment type="subcellular location">
    <subcellularLocation>
        <location evidence="1">Periplasm</location>
    </subcellularLocation>
</comment>
<evidence type="ECO:0000256" key="7">
    <source>
        <dbReference type="SAM" id="SignalP"/>
    </source>
</evidence>
<dbReference type="InterPro" id="IPR006311">
    <property type="entry name" value="TAT_signal"/>
</dbReference>
<comment type="similarity">
    <text evidence="3">Belongs to the OpgD/OpgG family.</text>
</comment>
<evidence type="ECO:0000256" key="2">
    <source>
        <dbReference type="ARBA" id="ARBA00005001"/>
    </source>
</evidence>
<dbReference type="InterPro" id="IPR011013">
    <property type="entry name" value="Gal_mutarotase_sf_dom"/>
</dbReference>
<dbReference type="PANTHER" id="PTHR30504:SF4">
    <property type="entry name" value="GLUCANS BIOSYNTHESIS PROTEIN G"/>
    <property type="match status" value="1"/>
</dbReference>
<gene>
    <name evidence="9" type="primary">opgG</name>
    <name evidence="9" type="ORF">KARMA_1637</name>
</gene>
<dbReference type="InterPro" id="IPR013783">
    <property type="entry name" value="Ig-like_fold"/>
</dbReference>
<keyword evidence="6" id="KW-0574">Periplasm</keyword>
<dbReference type="GO" id="GO:0030246">
    <property type="term" value="F:carbohydrate binding"/>
    <property type="evidence" value="ECO:0007669"/>
    <property type="project" value="InterPro"/>
</dbReference>
<evidence type="ECO:0000256" key="3">
    <source>
        <dbReference type="ARBA" id="ARBA00009284"/>
    </source>
</evidence>
<dbReference type="Gene3D" id="2.70.98.10">
    <property type="match status" value="1"/>
</dbReference>
<dbReference type="GO" id="GO:0030288">
    <property type="term" value="C:outer membrane-bounded periplasmic space"/>
    <property type="evidence" value="ECO:0007669"/>
    <property type="project" value="TreeGrafter"/>
</dbReference>
<evidence type="ECO:0000256" key="1">
    <source>
        <dbReference type="ARBA" id="ARBA00004418"/>
    </source>
</evidence>
<keyword evidence="5 7" id="KW-0732">Signal</keyword>
<sequence>MQQLTTPRLEYPAFNRRAFLAGLACSAAAPALTSATYAKAQEALGEPFSFDMLSERMKKAAEAPLPDPETIGGFLADLNYDAYQRIRFLPERARWQDQGQHFRMHAFHLGWLFKQPVHINEVVNGESRPMTFSTKDFYYPESLGVPENAEMPGVAGFRIHAPMNRADIFDELIVFLGASYFRALGRDNVYGLSARGLAVNTGLSGSEEFPRFSEFWLERPTPYSDTVTICAALTSRSVTGAYRFVVNPGDSTIVDVTARLFMRNDVEQLGIAPLTSMFLFAGNDKGDFDDFRAAVHDSEALVLNTQSGETFYRPLKNPMRLASSYLGAENPKSFGLVQRSRDFDSYLDAQAHYEKRPSLMIEPKGDWGKGSVRLVEIPSDMETNDNIVAFWIPEAPAEAGQSIELSYRMHWGFAPEGDGSATRARVIRTRVGEGGVAGIEEKADTRKFVVDFQGGTLSELPGDADVEPTVTVNRGEVAEAILSKISGTDIWRLVIEVKATSDSVVELKAAVEGYEQTLTETWLYQWMKE</sequence>
<evidence type="ECO:0000313" key="9">
    <source>
        <dbReference type="EMBL" id="SCM67439.1"/>
    </source>
</evidence>
<dbReference type="PIRSF" id="PIRSF006281">
    <property type="entry name" value="MdoG"/>
    <property type="match status" value="1"/>
</dbReference>
<dbReference type="PROSITE" id="PS51318">
    <property type="entry name" value="TAT"/>
    <property type="match status" value="1"/>
</dbReference>
<organism evidence="9 10">
    <name type="scientific">Donghicola eburneus</name>
    <dbReference type="NCBI Taxonomy" id="393278"/>
    <lineage>
        <taxon>Bacteria</taxon>
        <taxon>Pseudomonadati</taxon>
        <taxon>Pseudomonadota</taxon>
        <taxon>Alphaproteobacteria</taxon>
        <taxon>Rhodobacterales</taxon>
        <taxon>Roseobacteraceae</taxon>
        <taxon>Donghicola</taxon>
    </lineage>
</organism>
<name>A0A1M4MXX9_9RHOB</name>
<dbReference type="GO" id="GO:0003824">
    <property type="term" value="F:catalytic activity"/>
    <property type="evidence" value="ECO:0007669"/>
    <property type="project" value="InterPro"/>
</dbReference>
<evidence type="ECO:0000256" key="5">
    <source>
        <dbReference type="ARBA" id="ARBA00022729"/>
    </source>
</evidence>
<evidence type="ECO:0000259" key="8">
    <source>
        <dbReference type="Pfam" id="PF04349"/>
    </source>
</evidence>
<evidence type="ECO:0000313" key="10">
    <source>
        <dbReference type="Proteomes" id="UP000184085"/>
    </source>
</evidence>
<dbReference type="Pfam" id="PF04349">
    <property type="entry name" value="MdoG"/>
    <property type="match status" value="1"/>
</dbReference>
<reference evidence="10" key="1">
    <citation type="submission" date="2016-09" db="EMBL/GenBank/DDBJ databases">
        <authorList>
            <person name="Wibberg D."/>
        </authorList>
    </citation>
    <scope>NUCLEOTIDE SEQUENCE [LARGE SCALE GENOMIC DNA]</scope>
</reference>
<keyword evidence="10" id="KW-1185">Reference proteome</keyword>
<comment type="pathway">
    <text evidence="2">Glycan metabolism; osmoregulated periplasmic glucan (OPG) biosynthesis.</text>
</comment>
<dbReference type="FunFam" id="2.70.98.10:FF:000001">
    <property type="entry name" value="Glucans biosynthesis protein G"/>
    <property type="match status" value="1"/>
</dbReference>
<dbReference type="InterPro" id="IPR014438">
    <property type="entry name" value="Glucan_biosyn_MdoG/MdoD"/>
</dbReference>
<dbReference type="AlphaFoldDB" id="A0A1M4MXX9"/>
<feature type="domain" description="Glucan biosynthesis periplasmic MdoG C-terminal" evidence="8">
    <location>
        <begin position="48"/>
        <end position="526"/>
    </location>
</feature>